<comment type="caution">
    <text evidence="6">The sequence shown here is derived from an EMBL/GenBank/DDBJ whole genome shotgun (WGS) entry which is preliminary data.</text>
</comment>
<proteinExistence type="predicted"/>
<dbReference type="GO" id="GO:0046872">
    <property type="term" value="F:metal ion binding"/>
    <property type="evidence" value="ECO:0007669"/>
    <property type="project" value="UniProtKB-KW"/>
</dbReference>
<keyword evidence="3 5" id="KW-0460">Magnesium</keyword>
<evidence type="ECO:0000256" key="2">
    <source>
        <dbReference type="ARBA" id="ARBA00022723"/>
    </source>
</evidence>
<evidence type="ECO:0000313" key="7">
    <source>
        <dbReference type="Proteomes" id="UP000243081"/>
    </source>
</evidence>
<name>A0A179I395_CORDF</name>
<protein>
    <recommendedName>
        <fullName evidence="8">Phosphomannomutase</fullName>
    </recommendedName>
</protein>
<dbReference type="AlphaFoldDB" id="A0A179I395"/>
<dbReference type="InterPro" id="IPR005002">
    <property type="entry name" value="PMM"/>
</dbReference>
<feature type="binding site" evidence="4">
    <location>
        <position position="59"/>
    </location>
    <ligand>
        <name>alpha-D-mannose 1-phosphate</name>
        <dbReference type="ChEBI" id="CHEBI:58409"/>
    </ligand>
</feature>
<feature type="binding site" evidence="4">
    <location>
        <position position="110"/>
    </location>
    <ligand>
        <name>alpha-D-mannose 1-phosphate</name>
        <dbReference type="ChEBI" id="CHEBI:58409"/>
    </ligand>
</feature>
<dbReference type="EMBL" id="LUKN01004302">
    <property type="protein sequence ID" value="OAQ96199.1"/>
    <property type="molecule type" value="Genomic_DNA"/>
</dbReference>
<reference evidence="6 7" key="1">
    <citation type="submission" date="2016-03" db="EMBL/GenBank/DDBJ databases">
        <title>Fine-scale spatial genetic structure of a fungal parasite of coffee scale insects.</title>
        <authorList>
            <person name="Jackson D."/>
            <person name="Zemenick K.A."/>
            <person name="Malloure B."/>
            <person name="Quandt C.A."/>
            <person name="James T.Y."/>
        </authorList>
    </citation>
    <scope>NUCLEOTIDE SEQUENCE [LARGE SCALE GENOMIC DNA]</scope>
    <source>
        <strain evidence="6 7">UM487</strain>
    </source>
</reference>
<dbReference type="GO" id="GO:0009298">
    <property type="term" value="P:GDP-mannose biosynthetic process"/>
    <property type="evidence" value="ECO:0007669"/>
    <property type="project" value="InterPro"/>
</dbReference>
<sequence length="326" mass="35431">MPTTGTKLYTHRGDGPWAPVFADTFGEDTRRDIVAAFAASLAATGFAPERTWGPRIEDRGSQVTFSALGQEAPVAEKKRWDPDFAKRRVVQADLRRRLPGLSINMGGATSIDVTKEGVDKGYALKRLAEVSGIPLEQMVFIGDAIFPGGNDYPAKEVGVKTVLCDSVVEQTLRPAATQPSKIRSSHCEARSAKMPIPTSRTAGAAVRAFPILLKWGLITRPGVSLYPIGGSRQAREARPAAAFSDKEKRACVADNVSTLYHDLGVVAFDGCSYEQLHRMGDIIAKTVALGVKTRVAAVPEERALEAFQVFPALWKLEEETWGHRVQ</sequence>
<feature type="binding site" evidence="4">
    <location>
        <position position="112"/>
    </location>
    <ligand>
        <name>alpha-D-mannose 1-phosphate</name>
        <dbReference type="ChEBI" id="CHEBI:58409"/>
    </ligand>
</feature>
<dbReference type="Proteomes" id="UP000243081">
    <property type="component" value="Unassembled WGS sequence"/>
</dbReference>
<keyword evidence="1" id="KW-0963">Cytoplasm</keyword>
<dbReference type="InterPro" id="IPR043169">
    <property type="entry name" value="PMM_cap"/>
</dbReference>
<evidence type="ECO:0000256" key="1">
    <source>
        <dbReference type="ARBA" id="ARBA00022490"/>
    </source>
</evidence>
<evidence type="ECO:0000313" key="6">
    <source>
        <dbReference type="EMBL" id="OAQ96199.1"/>
    </source>
</evidence>
<dbReference type="Gene3D" id="3.30.1240.20">
    <property type="match status" value="1"/>
</dbReference>
<dbReference type="Pfam" id="PF03332">
    <property type="entry name" value="PMM"/>
    <property type="match status" value="1"/>
</dbReference>
<keyword evidence="7" id="KW-1185">Reference proteome</keyword>
<gene>
    <name evidence="6" type="ORF">LLEC1_03082</name>
</gene>
<evidence type="ECO:0008006" key="8">
    <source>
        <dbReference type="Google" id="ProtNLM"/>
    </source>
</evidence>
<evidence type="ECO:0000256" key="4">
    <source>
        <dbReference type="PIRSR" id="PIRSR605002-2"/>
    </source>
</evidence>
<dbReference type="OrthoDB" id="4867305at2759"/>
<organism evidence="6 7">
    <name type="scientific">Cordyceps confragosa</name>
    <name type="common">Lecanicillium lecanii</name>
    <dbReference type="NCBI Taxonomy" id="2714763"/>
    <lineage>
        <taxon>Eukaryota</taxon>
        <taxon>Fungi</taxon>
        <taxon>Dikarya</taxon>
        <taxon>Ascomycota</taxon>
        <taxon>Pezizomycotina</taxon>
        <taxon>Sordariomycetes</taxon>
        <taxon>Hypocreomycetidae</taxon>
        <taxon>Hypocreales</taxon>
        <taxon>Cordycipitaceae</taxon>
        <taxon>Akanthomyces</taxon>
    </lineage>
</organism>
<dbReference type="GO" id="GO:0004615">
    <property type="term" value="F:phosphomannomutase activity"/>
    <property type="evidence" value="ECO:0007669"/>
    <property type="project" value="InterPro"/>
</dbReference>
<feature type="binding site" evidence="5">
    <location>
        <position position="143"/>
    </location>
    <ligand>
        <name>Mg(2+)</name>
        <dbReference type="ChEBI" id="CHEBI:18420"/>
        <label>1</label>
    </ligand>
</feature>
<dbReference type="SUPFAM" id="SSF56784">
    <property type="entry name" value="HAD-like"/>
    <property type="match status" value="1"/>
</dbReference>
<evidence type="ECO:0000256" key="5">
    <source>
        <dbReference type="PIRSR" id="PIRSR605002-3"/>
    </source>
</evidence>
<comment type="cofactor">
    <cofactor evidence="5">
        <name>Mg(2+)</name>
        <dbReference type="ChEBI" id="CHEBI:18420"/>
    </cofactor>
</comment>
<evidence type="ECO:0000256" key="3">
    <source>
        <dbReference type="ARBA" id="ARBA00022842"/>
    </source>
</evidence>
<dbReference type="InterPro" id="IPR036412">
    <property type="entry name" value="HAD-like_sf"/>
</dbReference>
<keyword evidence="2 5" id="KW-0479">Metal-binding</keyword>
<accession>A0A179I395</accession>